<dbReference type="Gene3D" id="2.60.120.180">
    <property type="match status" value="1"/>
</dbReference>
<dbReference type="Proteomes" id="UP000594632">
    <property type="component" value="Chromosome"/>
</dbReference>
<evidence type="ECO:0000313" key="21">
    <source>
        <dbReference type="Proteomes" id="UP000273194"/>
    </source>
</evidence>
<dbReference type="EMBL" id="CP033236">
    <property type="protein sequence ID" value="AZF71923.1"/>
    <property type="molecule type" value="Genomic_DNA"/>
</dbReference>
<evidence type="ECO:0000313" key="15">
    <source>
        <dbReference type="Proteomes" id="UP000033057"/>
    </source>
</evidence>
<comment type="similarity">
    <text evidence="1">Belongs to the glycosyl hydrolase 12 (cellulase H) family.</text>
</comment>
<dbReference type="Proteomes" id="UP000076770">
    <property type="component" value="Chromosome i"/>
</dbReference>
<dbReference type="PATRIC" id="fig|2287.6.peg.2966"/>
<evidence type="ECO:0000313" key="19">
    <source>
        <dbReference type="Proteomes" id="UP000267993"/>
    </source>
</evidence>
<proteinExistence type="inferred from homology"/>
<evidence type="ECO:0000313" key="4">
    <source>
        <dbReference type="EMBL" id="AKA77532.1"/>
    </source>
</evidence>
<gene>
    <name evidence="13" type="ORF">HFC64_04675</name>
    <name evidence="14" type="ORF">SSOP1_2078</name>
    <name evidence="5" type="ORF">SULA_2775</name>
    <name evidence="3" type="ORF">SULB_2776</name>
    <name evidence="4" type="ORF">SULC_2773</name>
    <name evidence="6" type="ORF">SULG_14140</name>
    <name evidence="7" type="ORF">SULH_14140</name>
    <name evidence="8" type="ORF">SULI_14140</name>
    <name evidence="9" type="ORF">SULM_14130</name>
    <name evidence="10" type="ORF">SULN_14120</name>
    <name evidence="11" type="ORF">SULO_14140</name>
    <name evidence="12" type="ORF">SULZ_14155</name>
</gene>
<dbReference type="EMBL" id="CP033241">
    <property type="protein sequence ID" value="AZF84970.1"/>
    <property type="molecule type" value="Genomic_DNA"/>
</dbReference>
<keyword evidence="2" id="KW-1133">Transmembrane helix</keyword>
<evidence type="ECO:0000313" key="20">
    <source>
        <dbReference type="Proteomes" id="UP000269431"/>
    </source>
</evidence>
<evidence type="ECO:0000313" key="22">
    <source>
        <dbReference type="Proteomes" id="UP000273443"/>
    </source>
</evidence>
<evidence type="ECO:0000313" key="24">
    <source>
        <dbReference type="Proteomes" id="UP000278715"/>
    </source>
</evidence>
<sequence length="334" mass="37619">MIMNKLYIIIVPIIVIIVVGVIGGAIYLHHQSPNVKTSSITVTTNETTTLMSITTNTVPTTVTPTTSSIPQLIYVTSSASSPTPVYLNNSTVPSFYLEVNMWNAKTWNGNYTMVFNPLTRTLSVSFNLTQVNPLQWTNGYPEIYVGRKPWDTSYAGNIFPMRIGNMTPFMVSFYINLTKLDPSINFDIASDAWIVRPQIAFSPGTAPGNGDIEIMVWLFSQNLQPAGQQVGEVVIPIYINHTLVNATFQVWKMKNVPWGGWEYIAFRPDGWKVTNGYVAYEPNLFIKALNNFASYNITNYYLTDWEFGTEWGTMTSNGTAYFSWTISNFYETLL</sequence>
<dbReference type="InterPro" id="IPR002594">
    <property type="entry name" value="GH12"/>
</dbReference>
<dbReference type="EMBL" id="CP033237">
    <property type="protein sequence ID" value="AZF74543.1"/>
    <property type="molecule type" value="Genomic_DNA"/>
</dbReference>
<evidence type="ECO:0000313" key="7">
    <source>
        <dbReference type="EMBL" id="AZF71923.1"/>
    </source>
</evidence>
<evidence type="ECO:0000313" key="14">
    <source>
        <dbReference type="EMBL" id="SAI85632.1"/>
    </source>
</evidence>
<dbReference type="Proteomes" id="UP000033106">
    <property type="component" value="Chromosome"/>
</dbReference>
<evidence type="ECO:0000256" key="2">
    <source>
        <dbReference type="SAM" id="Phobius"/>
    </source>
</evidence>
<reference evidence="15 16" key="1">
    <citation type="journal article" date="2015" name="Genome Announc.">
        <title>Complete Genome Sequence of Sulfolobus solfataricus Strain 98/2 and Evolved Derivatives.</title>
        <authorList>
            <person name="McCarthy S."/>
            <person name="Gradnigo J."/>
            <person name="Johnson T."/>
            <person name="Payne S."/>
            <person name="Lipzen A."/>
            <person name="Martin J."/>
            <person name="Schackwitz W."/>
            <person name="Moriyama E."/>
            <person name="Blum P."/>
        </authorList>
    </citation>
    <scope>NUCLEOTIDE SEQUENCE [LARGE SCALE GENOMIC DNA]</scope>
    <source>
        <strain evidence="15">98/2 SULC</strain>
        <strain evidence="3">SARC-B</strain>
        <strain evidence="4">SARC-C</strain>
        <strain evidence="5 17">SULA</strain>
        <strain evidence="16">SULB</strain>
    </source>
</reference>
<keyword evidence="2" id="KW-0812">Transmembrane</keyword>
<organism evidence="3 16">
    <name type="scientific">Saccharolobus solfataricus</name>
    <name type="common">Sulfolobus solfataricus</name>
    <dbReference type="NCBI Taxonomy" id="2287"/>
    <lineage>
        <taxon>Archaea</taxon>
        <taxon>Thermoproteota</taxon>
        <taxon>Thermoprotei</taxon>
        <taxon>Sulfolobales</taxon>
        <taxon>Sulfolobaceae</taxon>
        <taxon>Saccharolobus</taxon>
    </lineage>
</organism>
<dbReference type="RefSeq" id="WP_009989083.1">
    <property type="nucleotide sequence ID" value="NZ_CP011055.2"/>
</dbReference>
<dbReference type="Proteomes" id="UP000282269">
    <property type="component" value="Chromosome"/>
</dbReference>
<dbReference type="Proteomes" id="UP000278715">
    <property type="component" value="Chromosome"/>
</dbReference>
<dbReference type="SUPFAM" id="SSF49899">
    <property type="entry name" value="Concanavalin A-like lectins/glucanases"/>
    <property type="match status" value="1"/>
</dbReference>
<dbReference type="EMBL" id="CP033238">
    <property type="protein sequence ID" value="AZF77166.1"/>
    <property type="molecule type" value="Genomic_DNA"/>
</dbReference>
<evidence type="ECO:0000313" key="11">
    <source>
        <dbReference type="EMBL" id="AZF82377.1"/>
    </source>
</evidence>
<evidence type="ECO:0000313" key="13">
    <source>
        <dbReference type="EMBL" id="QPG49235.1"/>
    </source>
</evidence>
<evidence type="ECO:0000313" key="8">
    <source>
        <dbReference type="EMBL" id="AZF74543.1"/>
    </source>
</evidence>
<evidence type="ECO:0000256" key="1">
    <source>
        <dbReference type="ARBA" id="ARBA00005519"/>
    </source>
</evidence>
<dbReference type="GeneID" id="7798846"/>
<dbReference type="InterPro" id="IPR013320">
    <property type="entry name" value="ConA-like_dom_sf"/>
</dbReference>
<reference evidence="14" key="3">
    <citation type="submission" date="2016-04" db="EMBL/GenBank/DDBJ databases">
        <authorList>
            <person name="Evans L.H."/>
            <person name="Alamgir A."/>
            <person name="Owens N."/>
            <person name="Weber N.D."/>
            <person name="Virtaneva K."/>
            <person name="Barbian K."/>
            <person name="Babar A."/>
            <person name="Rosenke K."/>
        </authorList>
    </citation>
    <scope>NUCLEOTIDE SEQUENCE</scope>
    <source>
        <strain evidence="14">P1</strain>
    </source>
</reference>
<dbReference type="Proteomes" id="UP000273443">
    <property type="component" value="Chromosome"/>
</dbReference>
<dbReference type="Proteomes" id="UP000269431">
    <property type="component" value="Chromosome"/>
</dbReference>
<dbReference type="EMBL" id="LT549890">
    <property type="protein sequence ID" value="SAI85632.1"/>
    <property type="molecule type" value="Genomic_DNA"/>
</dbReference>
<dbReference type="EMBL" id="CP033239">
    <property type="protein sequence ID" value="AZF79771.1"/>
    <property type="molecule type" value="Genomic_DNA"/>
</dbReference>
<feature type="transmembrane region" description="Helical" evidence="2">
    <location>
        <begin position="6"/>
        <end position="28"/>
    </location>
</feature>
<reference evidence="13 26" key="6">
    <citation type="journal article" date="2020" name="Nat. Commun.">
        <title>The structures of two archaeal type IV pili illuminate evolutionary relationships.</title>
        <authorList>
            <person name="Wang F."/>
            <person name="Baquero D.P."/>
            <person name="Su Z."/>
            <person name="Beltran L.C."/>
            <person name="Prangishvili D."/>
            <person name="Krupovic M."/>
            <person name="Egelman E.H."/>
        </authorList>
    </citation>
    <scope>NUCLEOTIDE SEQUENCE [LARGE SCALE GENOMIC DNA]</scope>
    <source>
        <strain evidence="13 26">POZ149</strain>
    </source>
</reference>
<dbReference type="AlphaFoldDB" id="A0A0E3GU26"/>
<evidence type="ECO:0000313" key="3">
    <source>
        <dbReference type="EMBL" id="AKA74836.1"/>
    </source>
</evidence>
<evidence type="ECO:0000313" key="17">
    <source>
        <dbReference type="Proteomes" id="UP000033106"/>
    </source>
</evidence>
<dbReference type="OrthoDB" id="101378at2157"/>
<dbReference type="KEGG" id="ssol:SULB_2776"/>
<dbReference type="GO" id="GO:0000272">
    <property type="term" value="P:polysaccharide catabolic process"/>
    <property type="evidence" value="ECO:0007669"/>
    <property type="project" value="InterPro"/>
</dbReference>
<dbReference type="Proteomes" id="UP000033057">
    <property type="component" value="Chromosome"/>
</dbReference>
<evidence type="ECO:0000313" key="18">
    <source>
        <dbReference type="Proteomes" id="UP000076770"/>
    </source>
</evidence>
<dbReference type="EMBL" id="CP033240">
    <property type="protein sequence ID" value="AZF82377.1"/>
    <property type="molecule type" value="Genomic_DNA"/>
</dbReference>
<dbReference type="EMBL" id="CP050869">
    <property type="protein sequence ID" value="QPG49235.1"/>
    <property type="molecule type" value="Genomic_DNA"/>
</dbReference>
<dbReference type="SMR" id="A0A0E3GU26"/>
<dbReference type="Proteomes" id="UP000275843">
    <property type="component" value="Chromosome"/>
</dbReference>
<dbReference type="EMBL" id="CP033235">
    <property type="protein sequence ID" value="AZF69303.1"/>
    <property type="molecule type" value="Genomic_DNA"/>
</dbReference>
<dbReference type="InterPro" id="IPR013319">
    <property type="entry name" value="GH11/12"/>
</dbReference>
<dbReference type="Proteomes" id="UP000267993">
    <property type="component" value="Chromosome"/>
</dbReference>
<reference evidence="3" key="5">
    <citation type="submission" date="2018-10" db="EMBL/GenBank/DDBJ databases">
        <authorList>
            <person name="McCarthy S."/>
            <person name="Gradnigo J."/>
            <person name="Johnson T."/>
            <person name="Payne S."/>
            <person name="Lipzen A."/>
            <person name="Schackwitz W."/>
            <person name="Martin J."/>
            <person name="Moriyama E."/>
            <person name="Blum P."/>
        </authorList>
    </citation>
    <scope>NUCLEOTIDE SEQUENCE</scope>
    <source>
        <strain evidence="3">SARC-B</strain>
        <strain evidence="4">SARC-C</strain>
        <strain evidence="5">SULA</strain>
    </source>
</reference>
<dbReference type="Proteomes" id="UP000033085">
    <property type="component" value="Chromosome"/>
</dbReference>
<dbReference type="KEGG" id="ssof:SULC_2773"/>
<dbReference type="Proteomes" id="UP000273194">
    <property type="component" value="Chromosome"/>
</dbReference>
<evidence type="ECO:0000313" key="16">
    <source>
        <dbReference type="Proteomes" id="UP000033085"/>
    </source>
</evidence>
<dbReference type="OMA" id="AMETWIT"/>
<keyword evidence="2" id="KW-0472">Membrane</keyword>
<evidence type="ECO:0000313" key="9">
    <source>
        <dbReference type="EMBL" id="AZF77166.1"/>
    </source>
</evidence>
<evidence type="ECO:0000313" key="25">
    <source>
        <dbReference type="Proteomes" id="UP000282269"/>
    </source>
</evidence>
<evidence type="ECO:0000313" key="5">
    <source>
        <dbReference type="EMBL" id="AKA80222.1"/>
    </source>
</evidence>
<dbReference type="EMBL" id="CP011057">
    <property type="protein sequence ID" value="AKA80222.1"/>
    <property type="molecule type" value="Genomic_DNA"/>
</dbReference>
<accession>A0A0E3GU26</accession>
<evidence type="ECO:0000313" key="23">
    <source>
        <dbReference type="Proteomes" id="UP000275843"/>
    </source>
</evidence>
<reference evidence="18" key="2">
    <citation type="submission" date="2016-04" db="EMBL/GenBank/DDBJ databases">
        <authorList>
            <person name="Shah S.A."/>
            <person name="Garrett R.A."/>
        </authorList>
    </citation>
    <scope>NUCLEOTIDE SEQUENCE [LARGE SCALE GENOMIC DNA]</scope>
    <source>
        <strain evidence="18">ATCC 35091 / DSM 1616 / JCM 8930 / NBRC 15331 / P1</strain>
    </source>
</reference>
<dbReference type="GO" id="GO:0008810">
    <property type="term" value="F:cellulase activity"/>
    <property type="evidence" value="ECO:0007669"/>
    <property type="project" value="InterPro"/>
</dbReference>
<dbReference type="EMBL" id="CP011056">
    <property type="protein sequence ID" value="AKA77532.1"/>
    <property type="molecule type" value="Genomic_DNA"/>
</dbReference>
<dbReference type="Pfam" id="PF01670">
    <property type="entry name" value="Glyco_hydro_12"/>
    <property type="match status" value="1"/>
</dbReference>
<protein>
    <submittedName>
        <fullName evidence="3">Endoglucanase</fullName>
    </submittedName>
</protein>
<evidence type="ECO:0000313" key="26">
    <source>
        <dbReference type="Proteomes" id="UP000594632"/>
    </source>
</evidence>
<evidence type="ECO:0000313" key="12">
    <source>
        <dbReference type="EMBL" id="AZF84970.1"/>
    </source>
</evidence>
<name>A0A0E3GU26_SACSO</name>
<dbReference type="EMBL" id="CP011055">
    <property type="protein sequence ID" value="AKA74836.1"/>
    <property type="molecule type" value="Genomic_DNA"/>
</dbReference>
<dbReference type="KEGG" id="ssoa:SULA_2775"/>
<evidence type="ECO:0000313" key="6">
    <source>
        <dbReference type="EMBL" id="AZF69303.1"/>
    </source>
</evidence>
<reference evidence="19 20" key="4">
    <citation type="journal article" date="2018" name="Proc. Natl. Acad. Sci. U.S.A.">
        <title>Nonmutational mechanism of inheritance in the Archaeon Sulfolobus solfataricus.</title>
        <authorList>
            <person name="Payne S."/>
            <person name="McCarthy S."/>
            <person name="Johnson T."/>
            <person name="North E."/>
            <person name="Blum P."/>
        </authorList>
    </citation>
    <scope>NUCLEOTIDE SEQUENCE [LARGE SCALE GENOMIC DNA]</scope>
    <source>
        <strain evidence="7 19">SARC-H</strain>
        <strain evidence="8 23">SARC-I</strain>
        <strain evidence="10 24">SARC-N</strain>
        <strain evidence="11 25">SARC-O</strain>
        <strain evidence="12 20">SUL120</strain>
        <strain evidence="6 21">SULG</strain>
        <strain evidence="9 22">SULM</strain>
    </source>
</reference>
<evidence type="ECO:0000313" key="10">
    <source>
        <dbReference type="EMBL" id="AZF79771.1"/>
    </source>
</evidence>